<organism evidence="2">
    <name type="scientific">Mustela putorius furo</name>
    <name type="common">European domestic ferret</name>
    <name type="synonym">Mustela furo</name>
    <dbReference type="NCBI Taxonomy" id="9669"/>
    <lineage>
        <taxon>Eukaryota</taxon>
        <taxon>Metazoa</taxon>
        <taxon>Chordata</taxon>
        <taxon>Craniata</taxon>
        <taxon>Vertebrata</taxon>
        <taxon>Euteleostomi</taxon>
        <taxon>Mammalia</taxon>
        <taxon>Eutheria</taxon>
        <taxon>Laurasiatheria</taxon>
        <taxon>Carnivora</taxon>
        <taxon>Caniformia</taxon>
        <taxon>Musteloidea</taxon>
        <taxon>Mustelidae</taxon>
        <taxon>Mustelinae</taxon>
        <taxon>Mustela</taxon>
    </lineage>
</organism>
<feature type="region of interest" description="Disordered" evidence="1">
    <location>
        <begin position="1"/>
        <end position="46"/>
    </location>
</feature>
<evidence type="ECO:0000256" key="1">
    <source>
        <dbReference type="SAM" id="MobiDB-lite"/>
    </source>
</evidence>
<feature type="compositionally biased region" description="Basic and acidic residues" evidence="1">
    <location>
        <begin position="1"/>
        <end position="12"/>
    </location>
</feature>
<name>M3XSA7_MUSPF</name>
<evidence type="ECO:0000313" key="2">
    <source>
        <dbReference type="Ensembl" id="ENSMPUP00000001957.1"/>
    </source>
</evidence>
<proteinExistence type="predicted"/>
<feature type="region of interest" description="Disordered" evidence="1">
    <location>
        <begin position="87"/>
        <end position="115"/>
    </location>
</feature>
<dbReference type="HOGENOM" id="CLU_2108224_0_0_1"/>
<sequence length="115" mass="12600">MGSSGREGREIPQTRWDITQWRSEPGEELRQGAPGRKQQVQRPCGRSKLRMAKEPCKPALPCSHSSWPMPTTHHVCSFCGSHGGPCPPPSTHIASETQRRPHSAHNTGSADGPGW</sequence>
<protein>
    <submittedName>
        <fullName evidence="2">Uncharacterized protein</fullName>
    </submittedName>
</protein>
<dbReference type="AlphaFoldDB" id="M3XSA7"/>
<reference evidence="2" key="1">
    <citation type="submission" date="2024-06" db="UniProtKB">
        <authorList>
            <consortium name="Ensembl"/>
        </authorList>
    </citation>
    <scope>IDENTIFICATION</scope>
</reference>
<accession>M3XSA7</accession>
<dbReference type="EMBL" id="AEYP01014208">
    <property type="status" value="NOT_ANNOTATED_CDS"/>
    <property type="molecule type" value="Genomic_DNA"/>
</dbReference>
<dbReference type="Ensembl" id="ENSMPUT00000001997.1">
    <property type="protein sequence ID" value="ENSMPUP00000001957.1"/>
    <property type="gene ID" value="ENSMPUG00000001975.1"/>
</dbReference>
<dbReference type="InParanoid" id="M3XSA7"/>